<dbReference type="Pfam" id="PF16916">
    <property type="entry name" value="ZT_dimer"/>
    <property type="match status" value="1"/>
</dbReference>
<feature type="domain" description="Cation efflux protein transmembrane" evidence="9">
    <location>
        <begin position="55"/>
        <end position="240"/>
    </location>
</feature>
<organism evidence="11 12">
    <name type="scientific">Olsenella absiana</name>
    <dbReference type="NCBI Taxonomy" id="3115222"/>
    <lineage>
        <taxon>Bacteria</taxon>
        <taxon>Bacillati</taxon>
        <taxon>Actinomycetota</taxon>
        <taxon>Coriobacteriia</taxon>
        <taxon>Coriobacteriales</taxon>
        <taxon>Atopobiaceae</taxon>
        <taxon>Olsenella</taxon>
    </lineage>
</organism>
<accession>A0ABU7R7F0</accession>
<feature type="transmembrane region" description="Helical" evidence="8">
    <location>
        <begin position="152"/>
        <end position="174"/>
    </location>
</feature>
<dbReference type="SUPFAM" id="SSF161111">
    <property type="entry name" value="Cation efflux protein transmembrane domain-like"/>
    <property type="match status" value="1"/>
</dbReference>
<dbReference type="InterPro" id="IPR058533">
    <property type="entry name" value="Cation_efflux_TM"/>
</dbReference>
<dbReference type="NCBIfam" id="TIGR01297">
    <property type="entry name" value="CDF"/>
    <property type="match status" value="1"/>
</dbReference>
<sequence length="410" mass="43200">MSEVASESEEPGRTAPGTEGAEGVAGTGGAFPRGSADDGAPRQPDRERRIVRTSYVGVAVNVGLVVAKALVGLAAGSLAIVLDAVNNLTDAASSVVTIVGVRMAAKPADREHPFGHGRIEYLSAMGVAAIVMGAGASSLIESARKLLSPSPATYDGATILVLVMATVVKVALGLGFRRVGRESRSDSLEASGADALFDALISLTTLFSAVVQMTLGVDLDGILGAAIALVIVRSGYQMFLGPLNRLLGTRQDVSFGSDIQRDVADMAGVLGVYDLTLHNYGPESLIGTLNIGVPDTMTAHEIGDLTHRISRLVRERYGVNLTVGIHAVNTSSPELASMERRIQGLAESYLGVRQVHGIYIDPKDKDVSLDVILDFDVADASEVGSQIRERLEREYPGYRVVVDVDRDYGE</sequence>
<protein>
    <submittedName>
        <fullName evidence="11">Cation diffusion facilitator family transporter</fullName>
    </submittedName>
</protein>
<evidence type="ECO:0000256" key="2">
    <source>
        <dbReference type="ARBA" id="ARBA00008114"/>
    </source>
</evidence>
<feature type="compositionally biased region" description="Basic and acidic residues" evidence="7">
    <location>
        <begin position="35"/>
        <end position="48"/>
    </location>
</feature>
<dbReference type="RefSeq" id="WP_330957290.1">
    <property type="nucleotide sequence ID" value="NZ_JAZGJQ010000001.1"/>
</dbReference>
<keyword evidence="12" id="KW-1185">Reference proteome</keyword>
<keyword evidence="4 8" id="KW-0812">Transmembrane</keyword>
<comment type="subcellular location">
    <subcellularLocation>
        <location evidence="1">Membrane</location>
        <topology evidence="1">Multi-pass membrane protein</topology>
    </subcellularLocation>
</comment>
<keyword evidence="6 8" id="KW-0472">Membrane</keyword>
<dbReference type="Proteomes" id="UP001332931">
    <property type="component" value="Unassembled WGS sequence"/>
</dbReference>
<proteinExistence type="inferred from homology"/>
<dbReference type="EMBL" id="JAZGJQ010000001">
    <property type="protein sequence ID" value="MEE6146524.1"/>
    <property type="molecule type" value="Genomic_DNA"/>
</dbReference>
<feature type="transmembrane region" description="Helical" evidence="8">
    <location>
        <begin position="195"/>
        <end position="215"/>
    </location>
</feature>
<dbReference type="Gene3D" id="3.30.70.1350">
    <property type="entry name" value="Cation efflux protein, cytoplasmic domain"/>
    <property type="match status" value="1"/>
</dbReference>
<evidence type="ECO:0000259" key="10">
    <source>
        <dbReference type="Pfam" id="PF16916"/>
    </source>
</evidence>
<dbReference type="InterPro" id="IPR002524">
    <property type="entry name" value="Cation_efflux"/>
</dbReference>
<dbReference type="Pfam" id="PF01545">
    <property type="entry name" value="Cation_efflux"/>
    <property type="match status" value="1"/>
</dbReference>
<evidence type="ECO:0000259" key="9">
    <source>
        <dbReference type="Pfam" id="PF01545"/>
    </source>
</evidence>
<name>A0ABU7R7F0_9ACTN</name>
<dbReference type="PANTHER" id="PTHR43840:SF50">
    <property type="entry name" value="MANGANESE EFFLUX SYSTEM PROTEIN MNES"/>
    <property type="match status" value="1"/>
</dbReference>
<dbReference type="InterPro" id="IPR050291">
    <property type="entry name" value="CDF_Transporter"/>
</dbReference>
<dbReference type="Gene3D" id="1.20.1510.10">
    <property type="entry name" value="Cation efflux protein transmembrane domain"/>
    <property type="match status" value="1"/>
</dbReference>
<feature type="transmembrane region" description="Helical" evidence="8">
    <location>
        <begin position="55"/>
        <end position="82"/>
    </location>
</feature>
<dbReference type="SUPFAM" id="SSF160240">
    <property type="entry name" value="Cation efflux protein cytoplasmic domain-like"/>
    <property type="match status" value="1"/>
</dbReference>
<evidence type="ECO:0000313" key="11">
    <source>
        <dbReference type="EMBL" id="MEE6146524.1"/>
    </source>
</evidence>
<feature type="domain" description="Cation efflux protein cytoplasmic" evidence="10">
    <location>
        <begin position="258"/>
        <end position="326"/>
    </location>
</feature>
<dbReference type="InterPro" id="IPR036837">
    <property type="entry name" value="Cation_efflux_CTD_sf"/>
</dbReference>
<evidence type="ECO:0000256" key="1">
    <source>
        <dbReference type="ARBA" id="ARBA00004141"/>
    </source>
</evidence>
<gene>
    <name evidence="11" type="ORF">VXJ25_00725</name>
</gene>
<evidence type="ECO:0000256" key="3">
    <source>
        <dbReference type="ARBA" id="ARBA00022448"/>
    </source>
</evidence>
<evidence type="ECO:0000256" key="7">
    <source>
        <dbReference type="SAM" id="MobiDB-lite"/>
    </source>
</evidence>
<dbReference type="InterPro" id="IPR027470">
    <property type="entry name" value="Cation_efflux_CTD"/>
</dbReference>
<dbReference type="PANTHER" id="PTHR43840">
    <property type="entry name" value="MITOCHONDRIAL METAL TRANSPORTER 1-RELATED"/>
    <property type="match status" value="1"/>
</dbReference>
<keyword evidence="5 8" id="KW-1133">Transmembrane helix</keyword>
<comment type="similarity">
    <text evidence="2">Belongs to the cation diffusion facilitator (CDF) transporter (TC 2.A.4) family.</text>
</comment>
<evidence type="ECO:0000256" key="6">
    <source>
        <dbReference type="ARBA" id="ARBA00023136"/>
    </source>
</evidence>
<evidence type="ECO:0000256" key="4">
    <source>
        <dbReference type="ARBA" id="ARBA00022692"/>
    </source>
</evidence>
<feature type="transmembrane region" description="Helical" evidence="8">
    <location>
        <begin position="221"/>
        <end position="240"/>
    </location>
</feature>
<evidence type="ECO:0000256" key="5">
    <source>
        <dbReference type="ARBA" id="ARBA00022989"/>
    </source>
</evidence>
<reference evidence="11 12" key="1">
    <citation type="submission" date="2024-01" db="EMBL/GenBank/DDBJ databases">
        <title>Description of Olsenella sp. nov., isolated from pig feces.</title>
        <authorList>
            <person name="Chang Y.-H."/>
        </authorList>
    </citation>
    <scope>NUCLEOTIDE SEQUENCE [LARGE SCALE GENOMIC DNA]</scope>
    <source>
        <strain evidence="11 12">YH-ols2223</strain>
    </source>
</reference>
<comment type="caution">
    <text evidence="11">The sequence shown here is derived from an EMBL/GenBank/DDBJ whole genome shotgun (WGS) entry which is preliminary data.</text>
</comment>
<keyword evidence="3" id="KW-0813">Transport</keyword>
<evidence type="ECO:0000313" key="12">
    <source>
        <dbReference type="Proteomes" id="UP001332931"/>
    </source>
</evidence>
<feature type="region of interest" description="Disordered" evidence="7">
    <location>
        <begin position="1"/>
        <end position="48"/>
    </location>
</feature>
<evidence type="ECO:0000256" key="8">
    <source>
        <dbReference type="SAM" id="Phobius"/>
    </source>
</evidence>
<dbReference type="InterPro" id="IPR027469">
    <property type="entry name" value="Cation_efflux_TMD_sf"/>
</dbReference>